<reference evidence="2" key="1">
    <citation type="submission" date="2020-01" db="EMBL/GenBank/DDBJ databases">
        <authorList>
            <consortium name="DOE Joint Genome Institute"/>
            <person name="Haridas S."/>
            <person name="Albert R."/>
            <person name="Binder M."/>
            <person name="Bloem J."/>
            <person name="Labutti K."/>
            <person name="Salamov A."/>
            <person name="Andreopoulos B."/>
            <person name="Baker S.E."/>
            <person name="Barry K."/>
            <person name="Bills G."/>
            <person name="Bluhm B.H."/>
            <person name="Cannon C."/>
            <person name="Castanera R."/>
            <person name="Culley D.E."/>
            <person name="Daum C."/>
            <person name="Ezra D."/>
            <person name="Gonzalez J.B."/>
            <person name="Henrissat B."/>
            <person name="Kuo A."/>
            <person name="Liang C."/>
            <person name="Lipzen A."/>
            <person name="Lutzoni F."/>
            <person name="Magnuson J."/>
            <person name="Mondo S."/>
            <person name="Nolan M."/>
            <person name="Ohm R."/>
            <person name="Pangilinan J."/>
            <person name="Park H.-J."/>
            <person name="Ramirez L."/>
            <person name="Alfaro M."/>
            <person name="Sun H."/>
            <person name="Tritt A."/>
            <person name="Yoshinaga Y."/>
            <person name="Zwiers L.-H."/>
            <person name="Turgeon B.G."/>
            <person name="Goodwin S.B."/>
            <person name="Spatafora J.W."/>
            <person name="Crous P.W."/>
            <person name="Grigoriev I.V."/>
        </authorList>
    </citation>
    <scope>NUCLEOTIDE SEQUENCE</scope>
    <source>
        <strain evidence="2">P77</strain>
    </source>
</reference>
<dbReference type="Proteomes" id="UP000800040">
    <property type="component" value="Unassembled WGS sequence"/>
</dbReference>
<protein>
    <submittedName>
        <fullName evidence="2">Uncharacterized protein</fullName>
    </submittedName>
</protein>
<dbReference type="PROSITE" id="PS51257">
    <property type="entry name" value="PROKAR_LIPOPROTEIN"/>
    <property type="match status" value="1"/>
</dbReference>
<proteinExistence type="predicted"/>
<organism evidence="2 3">
    <name type="scientific">Decorospora gaudefroyi</name>
    <dbReference type="NCBI Taxonomy" id="184978"/>
    <lineage>
        <taxon>Eukaryota</taxon>
        <taxon>Fungi</taxon>
        <taxon>Dikarya</taxon>
        <taxon>Ascomycota</taxon>
        <taxon>Pezizomycotina</taxon>
        <taxon>Dothideomycetes</taxon>
        <taxon>Pleosporomycetidae</taxon>
        <taxon>Pleosporales</taxon>
        <taxon>Pleosporineae</taxon>
        <taxon>Pleosporaceae</taxon>
        <taxon>Decorospora</taxon>
    </lineage>
</organism>
<dbReference type="AlphaFoldDB" id="A0A6A5K8A5"/>
<evidence type="ECO:0000313" key="3">
    <source>
        <dbReference type="Proteomes" id="UP000800040"/>
    </source>
</evidence>
<evidence type="ECO:0000313" key="1">
    <source>
        <dbReference type="EMBL" id="KAF1831630.1"/>
    </source>
</evidence>
<evidence type="ECO:0000313" key="2">
    <source>
        <dbReference type="EMBL" id="KAF1832520.1"/>
    </source>
</evidence>
<accession>A0A6A5K8A5</accession>
<dbReference type="EMBL" id="ML975358">
    <property type="protein sequence ID" value="KAF1831630.1"/>
    <property type="molecule type" value="Genomic_DNA"/>
</dbReference>
<sequence>MSAKSIQIPCVGDLPHTLHTTCSSAMYTTTVCSCPWMQSKLLHFPSAPTSITRVRSCATLTFAYSLLLTLPHPKKSRPQIDGHC</sequence>
<gene>
    <name evidence="1" type="ORF">BDW02DRAFT_41732</name>
    <name evidence="2" type="ORF">BDW02DRAFT_424762</name>
</gene>
<name>A0A6A5K8A5_9PLEO</name>
<dbReference type="EMBL" id="ML975337">
    <property type="protein sequence ID" value="KAF1832520.1"/>
    <property type="molecule type" value="Genomic_DNA"/>
</dbReference>
<keyword evidence="3" id="KW-1185">Reference proteome</keyword>